<reference evidence="11 12" key="1">
    <citation type="submission" date="2016-10" db="EMBL/GenBank/DDBJ databases">
        <authorList>
            <person name="Varghese N."/>
            <person name="Submissions S."/>
        </authorList>
    </citation>
    <scope>NUCLEOTIDE SEQUENCE [LARGE SCALE GENOMIC DNA]</scope>
    <source>
        <strain evidence="9 12">WG2</strain>
        <strain evidence="10 11">WG5</strain>
    </source>
</reference>
<accession>A0A1I0ABI2</accession>
<dbReference type="Gene3D" id="3.40.50.150">
    <property type="entry name" value="Vaccinia Virus protein VP39"/>
    <property type="match status" value="1"/>
</dbReference>
<dbReference type="GO" id="GO:0009007">
    <property type="term" value="F:site-specific DNA-methyltransferase (adenine-specific) activity"/>
    <property type="evidence" value="ECO:0007669"/>
    <property type="project" value="UniProtKB-EC"/>
</dbReference>
<dbReference type="InterPro" id="IPR029063">
    <property type="entry name" value="SAM-dependent_MTases_sf"/>
</dbReference>
<sequence length="698" mass="81114">MNNFGEKVNFIWNIANLLRGPYKPEKYGDIILPLSVLRRFDCILVPTKDKVLEKAKEVDIPELLNAAAGFKFHNKSKYDFDKLLDDPDNIAENLRAYIRGFSANIREIMENFDFDKEITKLNSNNLLFLVVKEFNKLDLHPEKVSNQEMGYIFEELIRRFSENAEAGDHYTPREVIELMVNIIFNGEEDELTNPGNISTIGDFACGTGGMLSVAENYIHEMNPKAEVALYGQEINDQSYAICKADMLIKGEGENADNIALGNSLTNDLHKGLRVRYGLMNPPFGVSWRKDSKEVKKEHKNQGFDGRFGAGTPRTSDGSLLFLQHMLSKMKTDKKGSRMAIIFNGSPLFTGDANSGESEIRRWIIENDLLEGIIALPEELFYNTGIATYIWVLSNRKNDDLEKGPIRKDKIQLVDATSFYKKMRKSLGAKRNKISKQQINRITEIYGAFQENEYSKIFDKEEFGYLKVRIERPLKLNFKITEDRIENIYAENTFSKLFDEEKYKKLKKLSEAPEFKSKDKKKLEKLEEGKKLQEKILNRLRENIDQDKVWKNRKEFKEVLKDILGELDLKRSLMKAVRNGLAKRDETAAYCKKRGKIESDTDLRDYERIPFSHKVEGYKQDYSDFVEKEKDNITAYFENEVKPHVPEAWVDYSYTRVGYEIPFTRYFYEFEELEPSHEIKEDIEKLEAEINEIMQKVLG</sequence>
<evidence type="ECO:0000256" key="3">
    <source>
        <dbReference type="ARBA" id="ARBA00022679"/>
    </source>
</evidence>
<dbReference type="AlphaFoldDB" id="A0A1I0ABI2"/>
<dbReference type="InterPro" id="IPR022749">
    <property type="entry name" value="D12N6_MeTrfase_N"/>
</dbReference>
<keyword evidence="3" id="KW-0808">Transferase</keyword>
<dbReference type="Pfam" id="PF02384">
    <property type="entry name" value="N6_Mtase"/>
    <property type="match status" value="1"/>
</dbReference>
<dbReference type="Proteomes" id="UP000199519">
    <property type="component" value="Unassembled WGS sequence"/>
</dbReference>
<organism evidence="10 11">
    <name type="scientific">Halanaerobium congolense</name>
    <dbReference type="NCBI Taxonomy" id="54121"/>
    <lineage>
        <taxon>Bacteria</taxon>
        <taxon>Bacillati</taxon>
        <taxon>Bacillota</taxon>
        <taxon>Clostridia</taxon>
        <taxon>Halanaerobiales</taxon>
        <taxon>Halanaerobiaceae</taxon>
        <taxon>Halanaerobium</taxon>
    </lineage>
</organism>
<keyword evidence="12" id="KW-1185">Reference proteome</keyword>
<dbReference type="PANTHER" id="PTHR42933">
    <property type="entry name" value="SLR6095 PROTEIN"/>
    <property type="match status" value="1"/>
</dbReference>
<evidence type="ECO:0000313" key="11">
    <source>
        <dbReference type="Proteomes" id="UP000198612"/>
    </source>
</evidence>
<keyword evidence="2" id="KW-0489">Methyltransferase</keyword>
<dbReference type="InterPro" id="IPR051537">
    <property type="entry name" value="DNA_Adenine_Mtase"/>
</dbReference>
<dbReference type="EC" id="2.1.1.72" evidence="1"/>
<evidence type="ECO:0000313" key="12">
    <source>
        <dbReference type="Proteomes" id="UP000199519"/>
    </source>
</evidence>
<evidence type="ECO:0000259" key="8">
    <source>
        <dbReference type="Pfam" id="PF12161"/>
    </source>
</evidence>
<evidence type="ECO:0000256" key="1">
    <source>
        <dbReference type="ARBA" id="ARBA00011900"/>
    </source>
</evidence>
<dbReference type="EMBL" id="FOHG01000011">
    <property type="protein sequence ID" value="SES91036.1"/>
    <property type="molecule type" value="Genomic_DNA"/>
</dbReference>
<dbReference type="PANTHER" id="PTHR42933:SF3">
    <property type="entry name" value="TYPE I RESTRICTION ENZYME MJAVIII METHYLASE SUBUNIT"/>
    <property type="match status" value="1"/>
</dbReference>
<feature type="domain" description="DNA methylase adenine-specific" evidence="7">
    <location>
        <begin position="147"/>
        <end position="461"/>
    </location>
</feature>
<evidence type="ECO:0000313" key="10">
    <source>
        <dbReference type="EMBL" id="SES91036.1"/>
    </source>
</evidence>
<comment type="catalytic activity">
    <reaction evidence="6">
        <text>a 2'-deoxyadenosine in DNA + S-adenosyl-L-methionine = an N(6)-methyl-2'-deoxyadenosine in DNA + S-adenosyl-L-homocysteine + H(+)</text>
        <dbReference type="Rhea" id="RHEA:15197"/>
        <dbReference type="Rhea" id="RHEA-COMP:12418"/>
        <dbReference type="Rhea" id="RHEA-COMP:12419"/>
        <dbReference type="ChEBI" id="CHEBI:15378"/>
        <dbReference type="ChEBI" id="CHEBI:57856"/>
        <dbReference type="ChEBI" id="CHEBI:59789"/>
        <dbReference type="ChEBI" id="CHEBI:90615"/>
        <dbReference type="ChEBI" id="CHEBI:90616"/>
        <dbReference type="EC" id="2.1.1.72"/>
    </reaction>
</comment>
<dbReference type="Proteomes" id="UP000198612">
    <property type="component" value="Unassembled WGS sequence"/>
</dbReference>
<dbReference type="SUPFAM" id="SSF53335">
    <property type="entry name" value="S-adenosyl-L-methionine-dependent methyltransferases"/>
    <property type="match status" value="1"/>
</dbReference>
<name>A0A1I0ABI2_9FIRM</name>
<feature type="domain" description="N6 adenine-specific DNA methyltransferase N-terminal" evidence="8">
    <location>
        <begin position="9"/>
        <end position="134"/>
    </location>
</feature>
<evidence type="ECO:0000256" key="4">
    <source>
        <dbReference type="ARBA" id="ARBA00022691"/>
    </source>
</evidence>
<dbReference type="GO" id="GO:0032259">
    <property type="term" value="P:methylation"/>
    <property type="evidence" value="ECO:0007669"/>
    <property type="project" value="UniProtKB-KW"/>
</dbReference>
<proteinExistence type="predicted"/>
<evidence type="ECO:0000256" key="6">
    <source>
        <dbReference type="ARBA" id="ARBA00047942"/>
    </source>
</evidence>
<dbReference type="RefSeq" id="WP_089719935.1">
    <property type="nucleotide sequence ID" value="NZ_FNBJ01000011.1"/>
</dbReference>
<dbReference type="Pfam" id="PF12161">
    <property type="entry name" value="HsdM_N"/>
    <property type="match status" value="1"/>
</dbReference>
<dbReference type="InterPro" id="IPR003356">
    <property type="entry name" value="DNA_methylase_A-5"/>
</dbReference>
<evidence type="ECO:0000259" key="7">
    <source>
        <dbReference type="Pfam" id="PF02384"/>
    </source>
</evidence>
<dbReference type="GO" id="GO:0009307">
    <property type="term" value="P:DNA restriction-modification system"/>
    <property type="evidence" value="ECO:0007669"/>
    <property type="project" value="UniProtKB-KW"/>
</dbReference>
<dbReference type="GO" id="GO:0003677">
    <property type="term" value="F:DNA binding"/>
    <property type="evidence" value="ECO:0007669"/>
    <property type="project" value="InterPro"/>
</dbReference>
<evidence type="ECO:0000256" key="2">
    <source>
        <dbReference type="ARBA" id="ARBA00022603"/>
    </source>
</evidence>
<evidence type="ECO:0000313" key="9">
    <source>
        <dbReference type="EMBL" id="SDF38157.1"/>
    </source>
</evidence>
<dbReference type="EMBL" id="FNBJ01000011">
    <property type="protein sequence ID" value="SDF38157.1"/>
    <property type="molecule type" value="Genomic_DNA"/>
</dbReference>
<keyword evidence="4" id="KW-0949">S-adenosyl-L-methionine</keyword>
<gene>
    <name evidence="9" type="ORF">SAMN04488598_1118</name>
    <name evidence="10" type="ORF">SAMN04515652_1119</name>
</gene>
<dbReference type="GO" id="GO:0008170">
    <property type="term" value="F:N-methyltransferase activity"/>
    <property type="evidence" value="ECO:0007669"/>
    <property type="project" value="InterPro"/>
</dbReference>
<protein>
    <recommendedName>
        <fullName evidence="1">site-specific DNA-methyltransferase (adenine-specific)</fullName>
        <ecNumber evidence="1">2.1.1.72</ecNumber>
    </recommendedName>
</protein>
<dbReference type="PRINTS" id="PR00507">
    <property type="entry name" value="N12N6MTFRASE"/>
</dbReference>
<keyword evidence="5" id="KW-0680">Restriction system</keyword>
<evidence type="ECO:0000256" key="5">
    <source>
        <dbReference type="ARBA" id="ARBA00022747"/>
    </source>
</evidence>